<dbReference type="SUPFAM" id="SSF89360">
    <property type="entry name" value="HesB-like domain"/>
    <property type="match status" value="1"/>
</dbReference>
<dbReference type="Pfam" id="PF01521">
    <property type="entry name" value="Fe-S_biosyn"/>
    <property type="match status" value="1"/>
</dbReference>
<dbReference type="OrthoDB" id="333486at2759"/>
<evidence type="ECO:0000313" key="4">
    <source>
        <dbReference type="EMBL" id="EEC02085.1"/>
    </source>
</evidence>
<feature type="domain" description="Core" evidence="3">
    <location>
        <begin position="24"/>
        <end position="125"/>
    </location>
</feature>
<evidence type="ECO:0000313" key="6">
    <source>
        <dbReference type="Proteomes" id="UP000001555"/>
    </source>
</evidence>
<dbReference type="GO" id="GO:0016226">
    <property type="term" value="P:iron-sulfur cluster assembly"/>
    <property type="evidence" value="ECO:0000318"/>
    <property type="project" value="GO_Central"/>
</dbReference>
<name>B7P663_IXOSC</name>
<reference evidence="4 6" key="1">
    <citation type="submission" date="2008-03" db="EMBL/GenBank/DDBJ databases">
        <title>Annotation of Ixodes scapularis.</title>
        <authorList>
            <consortium name="Ixodes scapularis Genome Project Consortium"/>
            <person name="Caler E."/>
            <person name="Hannick L.I."/>
            <person name="Bidwell S."/>
            <person name="Joardar V."/>
            <person name="Thiagarajan M."/>
            <person name="Amedeo P."/>
            <person name="Galinsky K.J."/>
            <person name="Schobel S."/>
            <person name="Inman J."/>
            <person name="Hostetler J."/>
            <person name="Miller J."/>
            <person name="Hammond M."/>
            <person name="Megy K."/>
            <person name="Lawson D."/>
            <person name="Kodira C."/>
            <person name="Sutton G."/>
            <person name="Meyer J."/>
            <person name="Hill C.A."/>
            <person name="Birren B."/>
            <person name="Nene V."/>
            <person name="Collins F."/>
            <person name="Alarcon-Chaidez F."/>
            <person name="Wikel S."/>
            <person name="Strausberg R."/>
        </authorList>
    </citation>
    <scope>NUCLEOTIDE SEQUENCE [LARGE SCALE GENOMIC DNA]</scope>
    <source>
        <strain evidence="6">Wikel</strain>
        <strain evidence="4">Wikel colony</strain>
    </source>
</reference>
<keyword evidence="6" id="KW-1185">Reference proteome</keyword>
<dbReference type="EMBL" id="ABJB010448345">
    <property type="status" value="NOT_ANNOTATED_CDS"/>
    <property type="molecule type" value="Genomic_DNA"/>
</dbReference>
<dbReference type="VEuPathDB" id="VectorBase:ISCP_032208"/>
<protein>
    <recommendedName>
        <fullName evidence="2">Iron-sulfur cluster assembly 1 homolog, mitochondrial</fullName>
    </recommendedName>
</protein>
<evidence type="ECO:0000259" key="3">
    <source>
        <dbReference type="Pfam" id="PF01521"/>
    </source>
</evidence>
<reference evidence="5" key="2">
    <citation type="submission" date="2020-05" db="UniProtKB">
        <authorList>
            <consortium name="EnsemblMetazoa"/>
        </authorList>
    </citation>
    <scope>IDENTIFICATION</scope>
    <source>
        <strain evidence="5">wikel</strain>
    </source>
</reference>
<dbReference type="PANTHER" id="PTHR10072">
    <property type="entry name" value="IRON-SULFUR CLUSTER ASSEMBLY PROTEIN"/>
    <property type="match status" value="1"/>
</dbReference>
<dbReference type="HOGENOM" id="CLU_069054_4_2_1"/>
<dbReference type="NCBIfam" id="TIGR00049">
    <property type="entry name" value="iron-sulfur cluster assembly accessory protein"/>
    <property type="match status" value="1"/>
</dbReference>
<sequence length="129" mass="14464">RCNKGSYSQLQTEKRLLKNMKNVISLTDSAAKQVKLLIEKRAKPTFGIRVGVKSGGCAGQTYYVEYADSKNQFDEIVEEKGVRILIDPKALMYILGSEMDYVETKFKSQFTFTNPNEKANCGCGKSFSV</sequence>
<dbReference type="InterPro" id="IPR035903">
    <property type="entry name" value="HesB-like_dom_sf"/>
</dbReference>
<dbReference type="InterPro" id="IPR000361">
    <property type="entry name" value="ATAP_core_dom"/>
</dbReference>
<organism>
    <name type="scientific">Ixodes scapularis</name>
    <name type="common">Black-legged tick</name>
    <name type="synonym">Deer tick</name>
    <dbReference type="NCBI Taxonomy" id="6945"/>
    <lineage>
        <taxon>Eukaryota</taxon>
        <taxon>Metazoa</taxon>
        <taxon>Ecdysozoa</taxon>
        <taxon>Arthropoda</taxon>
        <taxon>Chelicerata</taxon>
        <taxon>Arachnida</taxon>
        <taxon>Acari</taxon>
        <taxon>Parasitiformes</taxon>
        <taxon>Ixodida</taxon>
        <taxon>Ixodoidea</taxon>
        <taxon>Ixodidae</taxon>
        <taxon>Ixodinae</taxon>
        <taxon>Ixodes</taxon>
    </lineage>
</organism>
<evidence type="ECO:0000256" key="2">
    <source>
        <dbReference type="ARBA" id="ARBA00039743"/>
    </source>
</evidence>
<dbReference type="InterPro" id="IPR016092">
    <property type="entry name" value="ATAP"/>
</dbReference>
<dbReference type="EnsemblMetazoa" id="ISCW016015-RA">
    <property type="protein sequence ID" value="ISCW016015-PA"/>
    <property type="gene ID" value="ISCW016015"/>
</dbReference>
<evidence type="ECO:0000313" key="5">
    <source>
        <dbReference type="EnsemblMetazoa" id="ISCW016015-PA"/>
    </source>
</evidence>
<dbReference type="PROSITE" id="PS01152">
    <property type="entry name" value="HESB"/>
    <property type="match status" value="1"/>
</dbReference>
<proteinExistence type="inferred from homology"/>
<dbReference type="GO" id="GO:0005737">
    <property type="term" value="C:cytoplasm"/>
    <property type="evidence" value="ECO:0000318"/>
    <property type="project" value="GO_Central"/>
</dbReference>
<dbReference type="PANTHER" id="PTHR10072:SF41">
    <property type="entry name" value="IRON-SULFUR CLUSTER ASSEMBLY 1 HOMOLOG, MITOCHONDRIAL"/>
    <property type="match status" value="1"/>
</dbReference>
<dbReference type="InterPro" id="IPR017870">
    <property type="entry name" value="FeS_cluster_insertion_CS"/>
</dbReference>
<dbReference type="AlphaFoldDB" id="B7P663"/>
<dbReference type="GO" id="GO:0051537">
    <property type="term" value="F:2 iron, 2 sulfur cluster binding"/>
    <property type="evidence" value="ECO:0000318"/>
    <property type="project" value="GO_Central"/>
</dbReference>
<dbReference type="Proteomes" id="UP000001555">
    <property type="component" value="Unassembled WGS sequence"/>
</dbReference>
<comment type="similarity">
    <text evidence="1">Belongs to the HesB/IscA family.</text>
</comment>
<feature type="non-terminal residue" evidence="4">
    <location>
        <position position="1"/>
    </location>
</feature>
<dbReference type="Gene3D" id="2.60.300.12">
    <property type="entry name" value="HesB-like domain"/>
    <property type="match status" value="1"/>
</dbReference>
<dbReference type="GO" id="GO:0051604">
    <property type="term" value="P:protein maturation"/>
    <property type="evidence" value="ECO:0000318"/>
    <property type="project" value="GO_Central"/>
</dbReference>
<gene>
    <name evidence="4" type="ORF">IscW_ISCW016015</name>
</gene>
<dbReference type="VEuPathDB" id="VectorBase:ISCW016015"/>
<dbReference type="EMBL" id="DS644550">
    <property type="protein sequence ID" value="EEC02085.1"/>
    <property type="molecule type" value="Genomic_DNA"/>
</dbReference>
<dbReference type="FunFam" id="2.60.300.12:FF:000001">
    <property type="entry name" value="Iron-binding protein IscA"/>
    <property type="match status" value="1"/>
</dbReference>
<dbReference type="GO" id="GO:0005739">
    <property type="term" value="C:mitochondrion"/>
    <property type="evidence" value="ECO:0000318"/>
    <property type="project" value="GO_Central"/>
</dbReference>
<accession>B7P663</accession>
<dbReference type="STRING" id="6945.B7P663"/>
<evidence type="ECO:0000256" key="1">
    <source>
        <dbReference type="ARBA" id="ARBA00006718"/>
    </source>
</evidence>
<dbReference type="VEuPathDB" id="VectorBase:ISCI024242"/>
<dbReference type="PaxDb" id="6945-B7P663"/>
<dbReference type="InterPro" id="IPR050322">
    <property type="entry name" value="Fe-S_cluster_asmbl/transfer"/>
</dbReference>